<sequence>MVNTPRVCSQSCCHRPSPAPPRSAFTATALLVRGTVSVRLSRYICLTYHHPNLMPAALYRRPSNGQGLLQDSC</sequence>
<dbReference type="AlphaFoldDB" id="A0A5B7CLU8"/>
<evidence type="ECO:0000313" key="2">
    <source>
        <dbReference type="Proteomes" id="UP000324222"/>
    </source>
</evidence>
<dbReference type="EMBL" id="VSRR010000116">
    <property type="protein sequence ID" value="MPC10400.1"/>
    <property type="molecule type" value="Genomic_DNA"/>
</dbReference>
<dbReference type="Proteomes" id="UP000324222">
    <property type="component" value="Unassembled WGS sequence"/>
</dbReference>
<proteinExistence type="predicted"/>
<name>A0A5B7CLU8_PORTR</name>
<gene>
    <name evidence="1" type="ORF">E2C01_003035</name>
</gene>
<protein>
    <submittedName>
        <fullName evidence="1">Uncharacterized protein</fullName>
    </submittedName>
</protein>
<evidence type="ECO:0000313" key="1">
    <source>
        <dbReference type="EMBL" id="MPC10400.1"/>
    </source>
</evidence>
<reference evidence="1 2" key="1">
    <citation type="submission" date="2019-05" db="EMBL/GenBank/DDBJ databases">
        <title>Another draft genome of Portunus trituberculatus and its Hox gene families provides insights of decapod evolution.</title>
        <authorList>
            <person name="Jeong J.-H."/>
            <person name="Song I."/>
            <person name="Kim S."/>
            <person name="Choi T."/>
            <person name="Kim D."/>
            <person name="Ryu S."/>
            <person name="Kim W."/>
        </authorList>
    </citation>
    <scope>NUCLEOTIDE SEQUENCE [LARGE SCALE GENOMIC DNA]</scope>
    <source>
        <tissue evidence="1">Muscle</tissue>
    </source>
</reference>
<keyword evidence="2" id="KW-1185">Reference proteome</keyword>
<organism evidence="1 2">
    <name type="scientific">Portunus trituberculatus</name>
    <name type="common">Swimming crab</name>
    <name type="synonym">Neptunus trituberculatus</name>
    <dbReference type="NCBI Taxonomy" id="210409"/>
    <lineage>
        <taxon>Eukaryota</taxon>
        <taxon>Metazoa</taxon>
        <taxon>Ecdysozoa</taxon>
        <taxon>Arthropoda</taxon>
        <taxon>Crustacea</taxon>
        <taxon>Multicrustacea</taxon>
        <taxon>Malacostraca</taxon>
        <taxon>Eumalacostraca</taxon>
        <taxon>Eucarida</taxon>
        <taxon>Decapoda</taxon>
        <taxon>Pleocyemata</taxon>
        <taxon>Brachyura</taxon>
        <taxon>Eubrachyura</taxon>
        <taxon>Portunoidea</taxon>
        <taxon>Portunidae</taxon>
        <taxon>Portuninae</taxon>
        <taxon>Portunus</taxon>
    </lineage>
</organism>
<comment type="caution">
    <text evidence="1">The sequence shown here is derived from an EMBL/GenBank/DDBJ whole genome shotgun (WGS) entry which is preliminary data.</text>
</comment>
<accession>A0A5B7CLU8</accession>